<dbReference type="InterPro" id="IPR029045">
    <property type="entry name" value="ClpP/crotonase-like_dom_sf"/>
</dbReference>
<accession>A0A7W6BLY4</accession>
<protein>
    <submittedName>
        <fullName evidence="5">Enoyl-CoA hydratase/carnithine racemase</fullName>
    </submittedName>
</protein>
<dbReference type="SUPFAM" id="SSF52096">
    <property type="entry name" value="ClpP/crotonase"/>
    <property type="match status" value="1"/>
</dbReference>
<sequence>MTEPVLLDISGPVARLTINRPERMNAMDSAAHLALSEALDHLAGDEAVRVIILTGAGERAFSAGRDLKELAADLTGEERAVIDGRWARTTRLTDRLEYPKPLIAAVRGVAFGGGFEIALACDLIIASEDARFALPEPRRGLMPFAGGVHRLPRAIPRHAAMGYLLTGREMSARRAYELGLVNEVVAPAELIATAEKWAADIVACAPLAIASIRQCVARGLSLPLRDAMALDYPTETLRRTSEDSIEGPRAFAERRPPRWTGH</sequence>
<keyword evidence="2" id="KW-0456">Lyase</keyword>
<dbReference type="Proteomes" id="UP000571950">
    <property type="component" value="Unassembled WGS sequence"/>
</dbReference>
<evidence type="ECO:0000256" key="3">
    <source>
        <dbReference type="RuleBase" id="RU003707"/>
    </source>
</evidence>
<dbReference type="InterPro" id="IPR018376">
    <property type="entry name" value="Enoyl-CoA_hyd/isom_CS"/>
</dbReference>
<reference evidence="5 6" key="1">
    <citation type="submission" date="2020-08" db="EMBL/GenBank/DDBJ databases">
        <title>Genomic Encyclopedia of Type Strains, Phase IV (KMG-IV): sequencing the most valuable type-strain genomes for metagenomic binning, comparative biology and taxonomic classification.</title>
        <authorList>
            <person name="Goeker M."/>
        </authorList>
    </citation>
    <scope>NUCLEOTIDE SEQUENCE [LARGE SCALE GENOMIC DNA]</scope>
    <source>
        <strain evidence="5 6">DSM 26189</strain>
    </source>
</reference>
<dbReference type="Pfam" id="PF00378">
    <property type="entry name" value="ECH_1"/>
    <property type="match status" value="1"/>
</dbReference>
<dbReference type="PANTHER" id="PTHR11941:SF54">
    <property type="entry name" value="ENOYL-COA HYDRATASE, MITOCHONDRIAL"/>
    <property type="match status" value="1"/>
</dbReference>
<dbReference type="PANTHER" id="PTHR11941">
    <property type="entry name" value="ENOYL-COA HYDRATASE-RELATED"/>
    <property type="match status" value="1"/>
</dbReference>
<comment type="caution">
    <text evidence="5">The sequence shown here is derived from an EMBL/GenBank/DDBJ whole genome shotgun (WGS) entry which is preliminary data.</text>
</comment>
<evidence type="ECO:0000256" key="4">
    <source>
        <dbReference type="SAM" id="MobiDB-lite"/>
    </source>
</evidence>
<comment type="similarity">
    <text evidence="1 3">Belongs to the enoyl-CoA hydratase/isomerase family.</text>
</comment>
<dbReference type="InterPro" id="IPR014748">
    <property type="entry name" value="Enoyl-CoA_hydra_C"/>
</dbReference>
<evidence type="ECO:0000313" key="6">
    <source>
        <dbReference type="Proteomes" id="UP000571950"/>
    </source>
</evidence>
<gene>
    <name evidence="5" type="ORF">GGR43_001762</name>
</gene>
<dbReference type="AlphaFoldDB" id="A0A7W6BLY4"/>
<dbReference type="GO" id="GO:0006635">
    <property type="term" value="P:fatty acid beta-oxidation"/>
    <property type="evidence" value="ECO:0007669"/>
    <property type="project" value="TreeGrafter"/>
</dbReference>
<evidence type="ECO:0000256" key="1">
    <source>
        <dbReference type="ARBA" id="ARBA00005254"/>
    </source>
</evidence>
<dbReference type="RefSeq" id="WP_188071602.1">
    <property type="nucleotide sequence ID" value="NZ_BSPS01000029.1"/>
</dbReference>
<dbReference type="PROSITE" id="PS00166">
    <property type="entry name" value="ENOYL_COA_HYDRATASE"/>
    <property type="match status" value="1"/>
</dbReference>
<name>A0A7W6BLY4_9SPHN</name>
<evidence type="ECO:0000256" key="2">
    <source>
        <dbReference type="ARBA" id="ARBA00023239"/>
    </source>
</evidence>
<dbReference type="InterPro" id="IPR001753">
    <property type="entry name" value="Enoyl-CoA_hydra/iso"/>
</dbReference>
<organism evidence="5 6">
    <name type="scientific">Sphingobium jiangsuense</name>
    <dbReference type="NCBI Taxonomy" id="870476"/>
    <lineage>
        <taxon>Bacteria</taxon>
        <taxon>Pseudomonadati</taxon>
        <taxon>Pseudomonadota</taxon>
        <taxon>Alphaproteobacteria</taxon>
        <taxon>Sphingomonadales</taxon>
        <taxon>Sphingomonadaceae</taxon>
        <taxon>Sphingobium</taxon>
    </lineage>
</organism>
<proteinExistence type="inferred from homology"/>
<dbReference type="Gene3D" id="1.10.12.10">
    <property type="entry name" value="Lyase 2-enoyl-coa Hydratase, Chain A, domain 2"/>
    <property type="match status" value="1"/>
</dbReference>
<dbReference type="GO" id="GO:0016829">
    <property type="term" value="F:lyase activity"/>
    <property type="evidence" value="ECO:0007669"/>
    <property type="project" value="UniProtKB-KW"/>
</dbReference>
<feature type="region of interest" description="Disordered" evidence="4">
    <location>
        <begin position="238"/>
        <end position="262"/>
    </location>
</feature>
<dbReference type="Gene3D" id="3.90.226.10">
    <property type="entry name" value="2-enoyl-CoA Hydratase, Chain A, domain 1"/>
    <property type="match status" value="1"/>
</dbReference>
<evidence type="ECO:0000313" key="5">
    <source>
        <dbReference type="EMBL" id="MBB3926047.1"/>
    </source>
</evidence>
<keyword evidence="6" id="KW-1185">Reference proteome</keyword>
<dbReference type="EMBL" id="JACIDT010000005">
    <property type="protein sequence ID" value="MBB3926047.1"/>
    <property type="molecule type" value="Genomic_DNA"/>
</dbReference>
<dbReference type="FunFam" id="3.90.226.10:FF:000009">
    <property type="entry name" value="Carnitinyl-CoA dehydratase"/>
    <property type="match status" value="1"/>
</dbReference>
<dbReference type="CDD" id="cd06558">
    <property type="entry name" value="crotonase-like"/>
    <property type="match status" value="1"/>
</dbReference>